<dbReference type="Gene3D" id="3.60.40.10">
    <property type="entry name" value="PPM-type phosphatase domain"/>
    <property type="match status" value="1"/>
</dbReference>
<keyword evidence="5" id="KW-1185">Reference proteome</keyword>
<name>A0A875RTY0_EENNA</name>
<dbReference type="InterPro" id="IPR001932">
    <property type="entry name" value="PPM-type_phosphatase-like_dom"/>
</dbReference>
<dbReference type="GeneID" id="62194705"/>
<dbReference type="InterPro" id="IPR039123">
    <property type="entry name" value="PPTC7"/>
</dbReference>
<dbReference type="PANTHER" id="PTHR12320:SF1">
    <property type="entry name" value="PROTEIN PHOSPHATASE PTC7 HOMOLOG"/>
    <property type="match status" value="1"/>
</dbReference>
<dbReference type="SUPFAM" id="SSF81606">
    <property type="entry name" value="PP2C-like"/>
    <property type="match status" value="1"/>
</dbReference>
<comment type="cofactor">
    <cofactor evidence="1">
        <name>Mg(2+)</name>
        <dbReference type="ChEBI" id="CHEBI:18420"/>
    </cofactor>
</comment>
<comment type="cofactor">
    <cofactor evidence="1">
        <name>Mn(2+)</name>
        <dbReference type="ChEBI" id="CHEBI:29035"/>
    </cofactor>
</comment>
<dbReference type="EC" id="3.1.3.16" evidence="1"/>
<evidence type="ECO:0000256" key="2">
    <source>
        <dbReference type="SAM" id="MobiDB-lite"/>
    </source>
</evidence>
<feature type="region of interest" description="Disordered" evidence="2">
    <location>
        <begin position="88"/>
        <end position="113"/>
    </location>
</feature>
<gene>
    <name evidence="4" type="ORF">FOA43_001304</name>
</gene>
<dbReference type="PROSITE" id="PS51746">
    <property type="entry name" value="PPM_2"/>
    <property type="match status" value="1"/>
</dbReference>
<keyword evidence="1" id="KW-0464">Manganese</keyword>
<comment type="catalytic activity">
    <reaction evidence="1">
        <text>O-phospho-L-seryl-[protein] + H2O = L-seryl-[protein] + phosphate</text>
        <dbReference type="Rhea" id="RHEA:20629"/>
        <dbReference type="Rhea" id="RHEA-COMP:9863"/>
        <dbReference type="Rhea" id="RHEA-COMP:11604"/>
        <dbReference type="ChEBI" id="CHEBI:15377"/>
        <dbReference type="ChEBI" id="CHEBI:29999"/>
        <dbReference type="ChEBI" id="CHEBI:43474"/>
        <dbReference type="ChEBI" id="CHEBI:83421"/>
        <dbReference type="EC" id="3.1.3.16"/>
    </reaction>
</comment>
<dbReference type="AlphaFoldDB" id="A0A875RTY0"/>
<evidence type="ECO:0000256" key="1">
    <source>
        <dbReference type="RuleBase" id="RU366020"/>
    </source>
</evidence>
<evidence type="ECO:0000259" key="3">
    <source>
        <dbReference type="PROSITE" id="PS51746"/>
    </source>
</evidence>
<keyword evidence="1" id="KW-0904">Protein phosphatase</keyword>
<dbReference type="RefSeq" id="XP_038777552.1">
    <property type="nucleotide sequence ID" value="XM_038921624.1"/>
</dbReference>
<dbReference type="Pfam" id="PF07228">
    <property type="entry name" value="SpoIIE"/>
    <property type="match status" value="1"/>
</dbReference>
<sequence>MFTVPGECFRPAVLKLLFQTSPRPFLSATYRAQILTVRRLNNPRSISTSGSFHESFSKFRNFHNGDQFTKQFIDTAAQYTVSVAYNPKDRHESGAHVQTQNGSDAETEADSEPGEFVSNFKKIVRNRSNVTDAMHSPTGEDNYVVAYSDQGMLLGVLDGVGGWAEQGYDSSAISRELASIITQLYLQNPSLTAAQILDRAYAQVKLDGKVDVGSTTVVFGIVDAKTLQLDAVNLGDSWFGIFRKQPNGRYRCFYQSKEQTYYFNAPYQLSIIPPRILKEAERKGTKFLMNVPADADKYGVKLLPGDVVLFTTDGMVDNVGPEDLEIYLDDTLNGKDSVSSLGQINKNLVSKVVVLGKDPQFNSIFSQRLSRLASQPYIGGKPDDVTSVIMAITEE</sequence>
<comment type="catalytic activity">
    <reaction evidence="1">
        <text>O-phospho-L-threonyl-[protein] + H2O = L-threonyl-[protein] + phosphate</text>
        <dbReference type="Rhea" id="RHEA:47004"/>
        <dbReference type="Rhea" id="RHEA-COMP:11060"/>
        <dbReference type="Rhea" id="RHEA-COMP:11605"/>
        <dbReference type="ChEBI" id="CHEBI:15377"/>
        <dbReference type="ChEBI" id="CHEBI:30013"/>
        <dbReference type="ChEBI" id="CHEBI:43474"/>
        <dbReference type="ChEBI" id="CHEBI:61977"/>
        <dbReference type="EC" id="3.1.3.16"/>
    </reaction>
</comment>
<proteinExistence type="inferred from homology"/>
<dbReference type="SMART" id="SM00331">
    <property type="entry name" value="PP2C_SIG"/>
    <property type="match status" value="1"/>
</dbReference>
<dbReference type="Proteomes" id="UP000662931">
    <property type="component" value="Chromosome 1"/>
</dbReference>
<keyword evidence="1" id="KW-0378">Hydrolase</keyword>
<protein>
    <recommendedName>
        <fullName evidence="1">Protein phosphatase</fullName>
        <ecNumber evidence="1">3.1.3.16</ecNumber>
    </recommendedName>
</protein>
<accession>A0A875RTY0</accession>
<dbReference type="KEGG" id="bnn:FOA43_001304"/>
<comment type="similarity">
    <text evidence="1">Belongs to the PP2C family.</text>
</comment>
<dbReference type="GO" id="GO:0004722">
    <property type="term" value="F:protein serine/threonine phosphatase activity"/>
    <property type="evidence" value="ECO:0007669"/>
    <property type="project" value="UniProtKB-EC"/>
</dbReference>
<dbReference type="PANTHER" id="PTHR12320">
    <property type="entry name" value="PROTEIN PHOSPHATASE 2C"/>
    <property type="match status" value="1"/>
</dbReference>
<dbReference type="GO" id="GO:0046872">
    <property type="term" value="F:metal ion binding"/>
    <property type="evidence" value="ECO:0007669"/>
    <property type="project" value="UniProtKB-UniRule"/>
</dbReference>
<dbReference type="SMART" id="SM00332">
    <property type="entry name" value="PP2Cc"/>
    <property type="match status" value="1"/>
</dbReference>
<evidence type="ECO:0000313" key="5">
    <source>
        <dbReference type="Proteomes" id="UP000662931"/>
    </source>
</evidence>
<dbReference type="InterPro" id="IPR036457">
    <property type="entry name" value="PPM-type-like_dom_sf"/>
</dbReference>
<evidence type="ECO:0000313" key="4">
    <source>
        <dbReference type="EMBL" id="QPG73987.1"/>
    </source>
</evidence>
<keyword evidence="1" id="KW-0460">Magnesium</keyword>
<dbReference type="EMBL" id="CP064812">
    <property type="protein sequence ID" value="QPG73987.1"/>
    <property type="molecule type" value="Genomic_DNA"/>
</dbReference>
<feature type="domain" description="PPM-type phosphatase" evidence="3">
    <location>
        <begin position="125"/>
        <end position="392"/>
    </location>
</feature>
<organism evidence="4 5">
    <name type="scientific">Eeniella nana</name>
    <name type="common">Yeast</name>
    <name type="synonym">Brettanomyces nanus</name>
    <dbReference type="NCBI Taxonomy" id="13502"/>
    <lineage>
        <taxon>Eukaryota</taxon>
        <taxon>Fungi</taxon>
        <taxon>Dikarya</taxon>
        <taxon>Ascomycota</taxon>
        <taxon>Saccharomycotina</taxon>
        <taxon>Pichiomycetes</taxon>
        <taxon>Pichiales</taxon>
        <taxon>Pichiaceae</taxon>
        <taxon>Brettanomyces</taxon>
    </lineage>
</organism>
<reference evidence="4" key="1">
    <citation type="submission" date="2020-10" db="EMBL/GenBank/DDBJ databases">
        <authorList>
            <person name="Roach M.J.R."/>
        </authorList>
    </citation>
    <scope>NUCLEOTIDE SEQUENCE</scope>
    <source>
        <strain evidence="4">CBS 1945</strain>
    </source>
</reference>
<dbReference type="OrthoDB" id="60843at2759"/>
<keyword evidence="1" id="KW-0479">Metal-binding</keyword>